<dbReference type="CDD" id="cd19762">
    <property type="entry name" value="Bbox2_TRIM7-like"/>
    <property type="match status" value="1"/>
</dbReference>
<keyword evidence="11" id="KW-0175">Coiled coil</keyword>
<dbReference type="InterPro" id="IPR000315">
    <property type="entry name" value="Znf_B-box"/>
</dbReference>
<organism evidence="15 16">
    <name type="scientific">Eublepharis macularius</name>
    <name type="common">Leopard gecko</name>
    <name type="synonym">Cyrtodactylus macularius</name>
    <dbReference type="NCBI Taxonomy" id="481883"/>
    <lineage>
        <taxon>Eukaryota</taxon>
        <taxon>Metazoa</taxon>
        <taxon>Chordata</taxon>
        <taxon>Craniata</taxon>
        <taxon>Vertebrata</taxon>
        <taxon>Euteleostomi</taxon>
        <taxon>Lepidosauria</taxon>
        <taxon>Squamata</taxon>
        <taxon>Bifurcata</taxon>
        <taxon>Gekkota</taxon>
        <taxon>Eublepharidae</taxon>
        <taxon>Eublepharinae</taxon>
        <taxon>Eublepharis</taxon>
    </lineage>
</organism>
<dbReference type="InterPro" id="IPR050143">
    <property type="entry name" value="TRIM/RBCC"/>
</dbReference>
<dbReference type="InterPro" id="IPR043136">
    <property type="entry name" value="B30.2/SPRY_sf"/>
</dbReference>
<evidence type="ECO:0000256" key="11">
    <source>
        <dbReference type="SAM" id="Coils"/>
    </source>
</evidence>
<keyword evidence="7 10" id="KW-0863">Zinc-finger</keyword>
<evidence type="ECO:0000256" key="5">
    <source>
        <dbReference type="ARBA" id="ARBA00022699"/>
    </source>
</evidence>
<dbReference type="RefSeq" id="XP_054831889.1">
    <property type="nucleotide sequence ID" value="XM_054975914.1"/>
</dbReference>
<dbReference type="Pfam" id="PF00097">
    <property type="entry name" value="zf-C3HC4"/>
    <property type="match status" value="1"/>
</dbReference>
<dbReference type="PROSITE" id="PS00518">
    <property type="entry name" value="ZF_RING_1"/>
    <property type="match status" value="1"/>
</dbReference>
<reference evidence="16" key="1">
    <citation type="submission" date="2025-08" db="UniProtKB">
        <authorList>
            <consortium name="RefSeq"/>
        </authorList>
    </citation>
    <scope>IDENTIFICATION</scope>
    <source>
        <tissue evidence="16">Blood</tissue>
    </source>
</reference>
<name>A0AA97KUW2_EUBMA</name>
<dbReference type="InterPro" id="IPR003877">
    <property type="entry name" value="SPRY_dom"/>
</dbReference>
<dbReference type="SUPFAM" id="SSF49899">
    <property type="entry name" value="Concanavalin A-like lectins/glucanases"/>
    <property type="match status" value="1"/>
</dbReference>
<dbReference type="SMART" id="SM00184">
    <property type="entry name" value="RING"/>
    <property type="match status" value="1"/>
</dbReference>
<dbReference type="SUPFAM" id="SSF57845">
    <property type="entry name" value="B-box zinc-binding domain"/>
    <property type="match status" value="1"/>
</dbReference>
<dbReference type="InterPro" id="IPR013083">
    <property type="entry name" value="Znf_RING/FYVE/PHD"/>
</dbReference>
<dbReference type="PROSITE" id="PS50188">
    <property type="entry name" value="B302_SPRY"/>
    <property type="match status" value="1"/>
</dbReference>
<evidence type="ECO:0000256" key="3">
    <source>
        <dbReference type="ARBA" id="ARBA00009651"/>
    </source>
</evidence>
<dbReference type="CDD" id="cd12888">
    <property type="entry name" value="SPRY_PRY_TRIM7_like"/>
    <property type="match status" value="1"/>
</dbReference>
<feature type="domain" description="B30.2/SPRY" evidence="14">
    <location>
        <begin position="293"/>
        <end position="482"/>
    </location>
</feature>
<feature type="domain" description="RING-type" evidence="12">
    <location>
        <begin position="16"/>
        <end position="58"/>
    </location>
</feature>
<evidence type="ECO:0000313" key="16">
    <source>
        <dbReference type="RefSeq" id="XP_054831889.1"/>
    </source>
</evidence>
<dbReference type="SMART" id="SM00449">
    <property type="entry name" value="SPRY"/>
    <property type="match status" value="1"/>
</dbReference>
<comment type="function">
    <text evidence="9">Neurotoxin that produces dose-dependent hypolocomotion and hyperalgesia in mice. May directly act on the central nervous system, as it is 6500-fold more potent when administered intracerebroventricularly than intraperitoneal.</text>
</comment>
<dbReference type="Proteomes" id="UP001190640">
    <property type="component" value="Chromosome 4"/>
</dbReference>
<evidence type="ECO:0000259" key="14">
    <source>
        <dbReference type="PROSITE" id="PS50188"/>
    </source>
</evidence>
<dbReference type="Pfam" id="PF13765">
    <property type="entry name" value="PRY"/>
    <property type="match status" value="1"/>
</dbReference>
<evidence type="ECO:0000256" key="8">
    <source>
        <dbReference type="ARBA" id="ARBA00022833"/>
    </source>
</evidence>
<comment type="similarity">
    <text evidence="2">Belongs to the TRIM/RBCC family.</text>
</comment>
<dbReference type="PANTHER" id="PTHR24103">
    <property type="entry name" value="E3 UBIQUITIN-PROTEIN LIGASE TRIM"/>
    <property type="match status" value="1"/>
</dbReference>
<dbReference type="AlphaFoldDB" id="A0AA97KUW2"/>
<evidence type="ECO:0000313" key="15">
    <source>
        <dbReference type="Proteomes" id="UP001190640"/>
    </source>
</evidence>
<evidence type="ECO:0000256" key="7">
    <source>
        <dbReference type="ARBA" id="ARBA00022771"/>
    </source>
</evidence>
<keyword evidence="8" id="KW-0862">Zinc</keyword>
<evidence type="ECO:0000256" key="2">
    <source>
        <dbReference type="ARBA" id="ARBA00008518"/>
    </source>
</evidence>
<keyword evidence="15" id="KW-1185">Reference proteome</keyword>
<dbReference type="InterPro" id="IPR003879">
    <property type="entry name" value="Butyrophylin_SPRY"/>
</dbReference>
<dbReference type="Gene3D" id="3.30.160.60">
    <property type="entry name" value="Classic Zinc Finger"/>
    <property type="match status" value="1"/>
</dbReference>
<dbReference type="GO" id="GO:0005737">
    <property type="term" value="C:cytoplasm"/>
    <property type="evidence" value="ECO:0007669"/>
    <property type="project" value="UniProtKB-SubCell"/>
</dbReference>
<comment type="similarity">
    <text evidence="3">Belongs to the ohanin/vespryn family.</text>
</comment>
<dbReference type="InterPro" id="IPR006574">
    <property type="entry name" value="PRY"/>
</dbReference>
<dbReference type="InterPro" id="IPR013320">
    <property type="entry name" value="ConA-like_dom_sf"/>
</dbReference>
<comment type="subcellular location">
    <subcellularLocation>
        <location evidence="1">Cytoplasm</location>
    </subcellularLocation>
</comment>
<evidence type="ECO:0000259" key="13">
    <source>
        <dbReference type="PROSITE" id="PS50119"/>
    </source>
</evidence>
<dbReference type="CDD" id="cd16594">
    <property type="entry name" value="RING-HC_TRIM7-like_C-IV"/>
    <property type="match status" value="1"/>
</dbReference>
<gene>
    <name evidence="16" type="primary">LOC129327349</name>
</gene>
<dbReference type="SUPFAM" id="SSF57850">
    <property type="entry name" value="RING/U-box"/>
    <property type="match status" value="1"/>
</dbReference>
<dbReference type="InterPro" id="IPR017907">
    <property type="entry name" value="Znf_RING_CS"/>
</dbReference>
<dbReference type="InterPro" id="IPR001870">
    <property type="entry name" value="B30.2/SPRY"/>
</dbReference>
<feature type="coiled-coil region" evidence="11">
    <location>
        <begin position="167"/>
        <end position="245"/>
    </location>
</feature>
<sequence>MAAGVPISELCEEVTCSICLEYFKDPVTVAECGHDFCRACLTGSWGGSEAEASCPLCRETVQTRNLRPNRQLANFVEIVKKLCLLEEKAAEAKGGEAREGVCAKHLEPLKLFCQNEQALICVVCDRSEEHRRHEVIPLEEAFEEYTDKFCSSLNILMKEKEKRMACKADTEKESQRLLEQTESERQKIVAEFRKLHEFLEEQEKLLLAQMEELEKDIARERDEHLASLSTELSSLEKLVLEMEEKIHQPAIELLQDVRSTLQRCGKFENPITLSLELKWRIQDICDTNRFLELVMKQFKDTLLSGLQLQKANVTLDPDTAHPHLILPEDCTTVREGDEPQDVPDNPERFDEFAAVLGREGFTSGRHFWEVTVGHEGGWAVGVARKSVRRKGVLKFSPEEGIWAVEKWLGGYNAFINPHYEPLTLSGELKRIRIYLNYYEGRVAFFDADTAAPLHTFSEASFSGETLSPFFWVRLKAQLDLSP</sequence>
<dbReference type="InterPro" id="IPR018957">
    <property type="entry name" value="Znf_C3HC4_RING-type"/>
</dbReference>
<dbReference type="PROSITE" id="PS50119">
    <property type="entry name" value="ZF_BBOX"/>
    <property type="match status" value="1"/>
</dbReference>
<dbReference type="Gene3D" id="3.30.40.10">
    <property type="entry name" value="Zinc/RING finger domain, C3HC4 (zinc finger)"/>
    <property type="match status" value="1"/>
</dbReference>
<evidence type="ECO:0000256" key="4">
    <source>
        <dbReference type="ARBA" id="ARBA00022490"/>
    </source>
</evidence>
<evidence type="ECO:0000256" key="10">
    <source>
        <dbReference type="PROSITE-ProRule" id="PRU00024"/>
    </source>
</evidence>
<keyword evidence="5" id="KW-0528">Neurotoxin</keyword>
<protein>
    <submittedName>
        <fullName evidence="16">E3 ubiquitin-protein ligase TRIM7-like</fullName>
    </submittedName>
</protein>
<evidence type="ECO:0000259" key="12">
    <source>
        <dbReference type="PROSITE" id="PS50089"/>
    </source>
</evidence>
<accession>A0AA97KUW2</accession>
<proteinExistence type="inferred from homology"/>
<evidence type="ECO:0000256" key="1">
    <source>
        <dbReference type="ARBA" id="ARBA00004496"/>
    </source>
</evidence>
<keyword evidence="5" id="KW-0800">Toxin</keyword>
<evidence type="ECO:0000256" key="6">
    <source>
        <dbReference type="ARBA" id="ARBA00022723"/>
    </source>
</evidence>
<dbReference type="InterPro" id="IPR001841">
    <property type="entry name" value="Znf_RING"/>
</dbReference>
<dbReference type="Pfam" id="PF00622">
    <property type="entry name" value="SPRY"/>
    <property type="match status" value="1"/>
</dbReference>
<keyword evidence="4" id="KW-0963">Cytoplasm</keyword>
<dbReference type="PRINTS" id="PR01407">
    <property type="entry name" value="BUTYPHLNCDUF"/>
</dbReference>
<dbReference type="Gene3D" id="2.60.120.920">
    <property type="match status" value="1"/>
</dbReference>
<dbReference type="SMART" id="SM00336">
    <property type="entry name" value="BBOX"/>
    <property type="match status" value="1"/>
</dbReference>
<dbReference type="Pfam" id="PF00643">
    <property type="entry name" value="zf-B_box"/>
    <property type="match status" value="1"/>
</dbReference>
<dbReference type="GO" id="GO:0008270">
    <property type="term" value="F:zinc ion binding"/>
    <property type="evidence" value="ECO:0007669"/>
    <property type="project" value="UniProtKB-KW"/>
</dbReference>
<feature type="domain" description="B box-type" evidence="13">
    <location>
        <begin position="97"/>
        <end position="138"/>
    </location>
</feature>
<dbReference type="FunFam" id="2.60.120.920:FF:000004">
    <property type="entry name" value="Butyrophilin subfamily 1 member A1"/>
    <property type="match status" value="1"/>
</dbReference>
<dbReference type="SMART" id="SM00589">
    <property type="entry name" value="PRY"/>
    <property type="match status" value="1"/>
</dbReference>
<dbReference type="GeneID" id="129327349"/>
<keyword evidence="6" id="KW-0479">Metal-binding</keyword>
<evidence type="ECO:0000256" key="9">
    <source>
        <dbReference type="ARBA" id="ARBA00034460"/>
    </source>
</evidence>
<dbReference type="PROSITE" id="PS50089">
    <property type="entry name" value="ZF_RING_2"/>
    <property type="match status" value="1"/>
</dbReference>
<dbReference type="KEGG" id="emc:129327349"/>